<feature type="transmembrane region" description="Helical" evidence="1">
    <location>
        <begin position="12"/>
        <end position="31"/>
    </location>
</feature>
<dbReference type="AlphaFoldDB" id="A0A068TFC1"/>
<evidence type="ECO:0000256" key="1">
    <source>
        <dbReference type="SAM" id="Phobius"/>
    </source>
</evidence>
<keyword evidence="1" id="KW-1133">Transmembrane helix</keyword>
<dbReference type="RefSeq" id="WP_038548428.1">
    <property type="nucleotide sequence ID" value="NZ_HG938355.1"/>
</dbReference>
<name>A0A068TFC1_NEOGA</name>
<dbReference type="eggNOG" id="ENOG5033JX8">
    <property type="taxonomic scope" value="Bacteria"/>
</dbReference>
<dbReference type="EMBL" id="HG938355">
    <property type="protein sequence ID" value="CDN56766.1"/>
    <property type="molecule type" value="Genomic_DNA"/>
</dbReference>
<gene>
    <name evidence="2" type="ORF">RG1141_CH44540</name>
</gene>
<organism evidence="2 3">
    <name type="scientific">Neorhizobium galegae bv. officinalis bv. officinalis str. HAMBI 1141</name>
    <dbReference type="NCBI Taxonomy" id="1028801"/>
    <lineage>
        <taxon>Bacteria</taxon>
        <taxon>Pseudomonadati</taxon>
        <taxon>Pseudomonadota</taxon>
        <taxon>Alphaproteobacteria</taxon>
        <taxon>Hyphomicrobiales</taxon>
        <taxon>Rhizobiaceae</taxon>
        <taxon>Rhizobium/Agrobacterium group</taxon>
        <taxon>Neorhizobium</taxon>
    </lineage>
</organism>
<dbReference type="KEGG" id="ngl:RG1141_CH44540"/>
<keyword evidence="1" id="KW-0812">Transmembrane</keyword>
<keyword evidence="1" id="KW-0472">Membrane</keyword>
<dbReference type="PATRIC" id="fig|1028801.3.peg.4522"/>
<evidence type="ECO:0000313" key="3">
    <source>
        <dbReference type="Proteomes" id="UP000028186"/>
    </source>
</evidence>
<sequence length="71" mass="7689">MVSISDPVSAGLMLWAGIGLAIAVAFLLFGFDKVDPGARDAYAVRPLLIPGLVLLWPLVVWRWITLSRGEP</sequence>
<feature type="transmembrane region" description="Helical" evidence="1">
    <location>
        <begin position="43"/>
        <end position="64"/>
    </location>
</feature>
<dbReference type="HOGENOM" id="CLU_2737274_0_0_5"/>
<evidence type="ECO:0000313" key="2">
    <source>
        <dbReference type="EMBL" id="CDN56766.1"/>
    </source>
</evidence>
<protein>
    <recommendedName>
        <fullName evidence="4">Transmembrane protein</fullName>
    </recommendedName>
</protein>
<proteinExistence type="predicted"/>
<accession>A0A068TFC1</accession>
<dbReference type="Proteomes" id="UP000028186">
    <property type="component" value="Chromosome I"/>
</dbReference>
<evidence type="ECO:0008006" key="4">
    <source>
        <dbReference type="Google" id="ProtNLM"/>
    </source>
</evidence>
<reference evidence="3" key="1">
    <citation type="journal article" date="2014" name="BMC Genomics">
        <title>Genome sequencing of two Neorhizobium galegae strains reveals a noeT gene responsible for the unusual acetylation of the nodulation factors.</title>
        <authorList>
            <person name="Osterman J."/>
            <person name="Marsh J."/>
            <person name="Laine P.K."/>
            <person name="Zeng Z."/>
            <person name="Alatalo E."/>
            <person name="Sullivan J.T."/>
            <person name="Young J.P."/>
            <person name="Thomas-Oates J."/>
            <person name="Paulin L."/>
            <person name="Lindstrom K."/>
        </authorList>
    </citation>
    <scope>NUCLEOTIDE SEQUENCE [LARGE SCALE GENOMIC DNA]</scope>
    <source>
        <strain evidence="3">HAMBI 1141</strain>
    </source>
</reference>